<evidence type="ECO:0000256" key="2">
    <source>
        <dbReference type="SAM" id="Phobius"/>
    </source>
</evidence>
<feature type="region of interest" description="Disordered" evidence="1">
    <location>
        <begin position="82"/>
        <end position="108"/>
    </location>
</feature>
<feature type="transmembrane region" description="Helical" evidence="2">
    <location>
        <begin position="6"/>
        <end position="23"/>
    </location>
</feature>
<gene>
    <name evidence="3" type="ORF">HCEG_03901</name>
</gene>
<dbReference type="Proteomes" id="UP000008142">
    <property type="component" value="Unassembled WGS sequence"/>
</dbReference>
<feature type="compositionally biased region" description="Basic and acidic residues" evidence="1">
    <location>
        <begin position="86"/>
        <end position="99"/>
    </location>
</feature>
<dbReference type="HOGENOM" id="CLU_1539561_0_0_1"/>
<accession>F0UEF6</accession>
<sequence length="174" mass="18992">MDAKGALVLATNTVVIPIIIIISSSSNNSGLPRVPNLSITKSLGGPWWGFCGFASQGKHPWTLPLATRVREKRNFSDCLMQEEGDPEKWKLPGGKEGREPGTTSTWDGGNGLFHTIYDTVICTEYTSNQVFCNRNSRNDSNNSNNNTIVQPSQGPASGSSSVGIPKEQQQQRRR</sequence>
<dbReference type="AlphaFoldDB" id="F0UEF6"/>
<dbReference type="EMBL" id="DS990638">
    <property type="protein sequence ID" value="EGC44686.1"/>
    <property type="molecule type" value="Genomic_DNA"/>
</dbReference>
<dbReference type="OMA" id="VICTEYT"/>
<feature type="region of interest" description="Disordered" evidence="1">
    <location>
        <begin position="136"/>
        <end position="174"/>
    </location>
</feature>
<evidence type="ECO:0000256" key="1">
    <source>
        <dbReference type="SAM" id="MobiDB-lite"/>
    </source>
</evidence>
<keyword evidence="2" id="KW-1133">Transmembrane helix</keyword>
<organism evidence="4">
    <name type="scientific">Ajellomyces capsulatus (strain H88)</name>
    <name type="common">Darling's disease fungus</name>
    <name type="synonym">Histoplasma capsulatum</name>
    <dbReference type="NCBI Taxonomy" id="544711"/>
    <lineage>
        <taxon>Eukaryota</taxon>
        <taxon>Fungi</taxon>
        <taxon>Dikarya</taxon>
        <taxon>Ascomycota</taxon>
        <taxon>Pezizomycotina</taxon>
        <taxon>Eurotiomycetes</taxon>
        <taxon>Eurotiomycetidae</taxon>
        <taxon>Onygenales</taxon>
        <taxon>Ajellomycetaceae</taxon>
        <taxon>Histoplasma</taxon>
    </lineage>
</organism>
<reference evidence="4" key="1">
    <citation type="submission" date="2008-07" db="EMBL/GenBank/DDBJ databases">
        <title>Annotation of Ajellomyces capsulatus strain H88.</title>
        <authorList>
            <person name="Champion M."/>
            <person name="Cuomo C."/>
            <person name="Ma L.-J."/>
            <person name="Henn M.R."/>
            <person name="Sil A."/>
            <person name="Goldman B."/>
            <person name="Young S.K."/>
            <person name="Kodira C.D."/>
            <person name="Zeng Q."/>
            <person name="Koehrsen M."/>
            <person name="Alvarado L."/>
            <person name="Berlin A."/>
            <person name="Borenstein D."/>
            <person name="Chen Z."/>
            <person name="Engels R."/>
            <person name="Freedman E."/>
            <person name="Gellesch M."/>
            <person name="Goldberg J."/>
            <person name="Griggs A."/>
            <person name="Gujja S."/>
            <person name="Heiman D."/>
            <person name="Hepburn T."/>
            <person name="Howarth C."/>
            <person name="Jen D."/>
            <person name="Larson L."/>
            <person name="Lewis B."/>
            <person name="Mehta T."/>
            <person name="Park D."/>
            <person name="Pearson M."/>
            <person name="Roberts A."/>
            <person name="Saif S."/>
            <person name="Shea T."/>
            <person name="Shenoy N."/>
            <person name="Sisk P."/>
            <person name="Stolte C."/>
            <person name="Sykes S."/>
            <person name="Walk T."/>
            <person name="White J."/>
            <person name="Yandava C."/>
            <person name="Klein B."/>
            <person name="McEwen J.G."/>
            <person name="Puccia R."/>
            <person name="Goldman G.H."/>
            <person name="Felipe M.S."/>
            <person name="Nino-Vega G."/>
            <person name="San-Blas G."/>
            <person name="Taylor J."/>
            <person name="Mendoza L."/>
            <person name="Galagan J."/>
            <person name="Nusbaum C."/>
            <person name="Birren B."/>
        </authorList>
    </citation>
    <scope>NUCLEOTIDE SEQUENCE [LARGE SCALE GENOMIC DNA]</scope>
    <source>
        <strain evidence="4">H88</strain>
    </source>
</reference>
<keyword evidence="2" id="KW-0812">Transmembrane</keyword>
<feature type="compositionally biased region" description="Low complexity" evidence="1">
    <location>
        <begin position="136"/>
        <end position="162"/>
    </location>
</feature>
<name>F0UEF6_AJEC8</name>
<evidence type="ECO:0000313" key="4">
    <source>
        <dbReference type="Proteomes" id="UP000008142"/>
    </source>
</evidence>
<protein>
    <submittedName>
        <fullName evidence="3">Predicted protein</fullName>
    </submittedName>
</protein>
<proteinExistence type="predicted"/>
<evidence type="ECO:0000313" key="3">
    <source>
        <dbReference type="EMBL" id="EGC44686.1"/>
    </source>
</evidence>
<keyword evidence="2" id="KW-0472">Membrane</keyword>